<reference evidence="1 2" key="1">
    <citation type="submission" date="2020-12" db="EMBL/GenBank/DDBJ databases">
        <title>Sulforoseuscoccus oceanibium gen. nov., sp. nov., a representative of the phylum Verrucomicrobia with special cytoplasmic membrane, and proposal of Sulforoseuscoccusaceae fam. nov.</title>
        <authorList>
            <person name="Xi F."/>
        </authorList>
    </citation>
    <scope>NUCLEOTIDE SEQUENCE [LARGE SCALE GENOMIC DNA]</scope>
    <source>
        <strain evidence="1 2">T37</strain>
    </source>
</reference>
<organism evidence="1 2">
    <name type="scientific">Sulfuriroseicoccus oceanibius</name>
    <dbReference type="NCBI Taxonomy" id="2707525"/>
    <lineage>
        <taxon>Bacteria</taxon>
        <taxon>Pseudomonadati</taxon>
        <taxon>Verrucomicrobiota</taxon>
        <taxon>Verrucomicrobiia</taxon>
        <taxon>Verrucomicrobiales</taxon>
        <taxon>Verrucomicrobiaceae</taxon>
        <taxon>Sulfuriroseicoccus</taxon>
    </lineage>
</organism>
<name>A0A6B3L933_9BACT</name>
<dbReference type="EMBL" id="CP066776">
    <property type="protein sequence ID" value="QQL44421.1"/>
    <property type="molecule type" value="Genomic_DNA"/>
</dbReference>
<dbReference type="Proteomes" id="UP000475117">
    <property type="component" value="Chromosome"/>
</dbReference>
<dbReference type="RefSeq" id="WP_164365626.1">
    <property type="nucleotide sequence ID" value="NZ_CP066776.1"/>
</dbReference>
<protein>
    <submittedName>
        <fullName evidence="1">Uncharacterized protein</fullName>
    </submittedName>
</protein>
<dbReference type="KEGG" id="soa:G3M56_011065"/>
<keyword evidence="2" id="KW-1185">Reference proteome</keyword>
<sequence>MDDRKLIIDVEMDHKGDWSLMPLDLADEYPFDLFCVAVDSKSNTSSSKILFWRCRFIELGEVIDLFLPACLEYLDSLEPSDFSGRSGPAVSPDVYPKVGGLRLDTPNPTS</sequence>
<evidence type="ECO:0000313" key="2">
    <source>
        <dbReference type="Proteomes" id="UP000475117"/>
    </source>
</evidence>
<dbReference type="AlphaFoldDB" id="A0A6B3L933"/>
<evidence type="ECO:0000313" key="1">
    <source>
        <dbReference type="EMBL" id="QQL44421.1"/>
    </source>
</evidence>
<proteinExistence type="predicted"/>
<gene>
    <name evidence="1" type="ORF">G3M56_011065</name>
</gene>
<accession>A0A6B3L933</accession>